<gene>
    <name evidence="1" type="ORF">BRADI_1g68435v3</name>
</gene>
<reference evidence="1" key="2">
    <citation type="submission" date="2017-06" db="EMBL/GenBank/DDBJ databases">
        <title>WGS assembly of Brachypodium distachyon.</title>
        <authorList>
            <consortium name="The International Brachypodium Initiative"/>
            <person name="Lucas S."/>
            <person name="Harmon-Smith M."/>
            <person name="Lail K."/>
            <person name="Tice H."/>
            <person name="Grimwood J."/>
            <person name="Bruce D."/>
            <person name="Barry K."/>
            <person name="Shu S."/>
            <person name="Lindquist E."/>
            <person name="Wang M."/>
            <person name="Pitluck S."/>
            <person name="Vogel J.P."/>
            <person name="Garvin D.F."/>
            <person name="Mockler T.C."/>
            <person name="Schmutz J."/>
            <person name="Rokhsar D."/>
            <person name="Bevan M.W."/>
        </authorList>
    </citation>
    <scope>NUCLEOTIDE SEQUENCE</scope>
    <source>
        <strain evidence="1">Bd21</strain>
    </source>
</reference>
<dbReference type="Gramene" id="PNT77756">
    <property type="protein sequence ID" value="PNT77756"/>
    <property type="gene ID" value="BRADI_1g68435v3"/>
</dbReference>
<evidence type="ECO:0000313" key="1">
    <source>
        <dbReference type="EMBL" id="PNT77756.1"/>
    </source>
</evidence>
<organism evidence="1">
    <name type="scientific">Brachypodium distachyon</name>
    <name type="common">Purple false brome</name>
    <name type="synonym">Trachynia distachya</name>
    <dbReference type="NCBI Taxonomy" id="15368"/>
    <lineage>
        <taxon>Eukaryota</taxon>
        <taxon>Viridiplantae</taxon>
        <taxon>Streptophyta</taxon>
        <taxon>Embryophyta</taxon>
        <taxon>Tracheophyta</taxon>
        <taxon>Spermatophyta</taxon>
        <taxon>Magnoliopsida</taxon>
        <taxon>Liliopsida</taxon>
        <taxon>Poales</taxon>
        <taxon>Poaceae</taxon>
        <taxon>BOP clade</taxon>
        <taxon>Pooideae</taxon>
        <taxon>Stipodae</taxon>
        <taxon>Brachypodieae</taxon>
        <taxon>Brachypodium</taxon>
    </lineage>
</organism>
<name>A0A2K2DU10_BRADI</name>
<accession>A0A2K2DU10</accession>
<reference evidence="2" key="3">
    <citation type="submission" date="2018-08" db="UniProtKB">
        <authorList>
            <consortium name="EnsemblPlants"/>
        </authorList>
    </citation>
    <scope>IDENTIFICATION</scope>
    <source>
        <strain evidence="2">cv. Bd21</strain>
    </source>
</reference>
<dbReference type="EnsemblPlants" id="PNT77756">
    <property type="protein sequence ID" value="PNT77756"/>
    <property type="gene ID" value="BRADI_1g68435v3"/>
</dbReference>
<dbReference type="InParanoid" id="A0A2K2DU10"/>
<dbReference type="Proteomes" id="UP000008810">
    <property type="component" value="Chromosome 1"/>
</dbReference>
<protein>
    <submittedName>
        <fullName evidence="1 2">Uncharacterized protein</fullName>
    </submittedName>
</protein>
<proteinExistence type="predicted"/>
<evidence type="ECO:0000313" key="3">
    <source>
        <dbReference type="Proteomes" id="UP000008810"/>
    </source>
</evidence>
<dbReference type="AlphaFoldDB" id="A0A2K2DU10"/>
<reference evidence="1 2" key="1">
    <citation type="journal article" date="2010" name="Nature">
        <title>Genome sequencing and analysis of the model grass Brachypodium distachyon.</title>
        <authorList>
            <consortium name="International Brachypodium Initiative"/>
        </authorList>
    </citation>
    <scope>NUCLEOTIDE SEQUENCE [LARGE SCALE GENOMIC DNA]</scope>
    <source>
        <strain evidence="1 2">Bd21</strain>
    </source>
</reference>
<dbReference type="EMBL" id="CM000880">
    <property type="protein sequence ID" value="PNT77756.1"/>
    <property type="molecule type" value="Genomic_DNA"/>
</dbReference>
<sequence>MEGETGREGGLLMAVVTVGAQPLGIKDVQVDAYRIRLAKRSATPRASKPSIFHPSTGWRGREGRKEDRRCCVCSCWLSGVYVRDRFLPALTMHGPRCCATHHQLIRL</sequence>
<evidence type="ECO:0000313" key="2">
    <source>
        <dbReference type="EnsemblPlants" id="PNT77756"/>
    </source>
</evidence>
<keyword evidence="3" id="KW-1185">Reference proteome</keyword>